<dbReference type="Proteomes" id="UP000078343">
    <property type="component" value="Unassembled WGS sequence"/>
</dbReference>
<gene>
    <name evidence="3" type="ORF">AYL99_05364</name>
</gene>
<reference evidence="3 4" key="1">
    <citation type="submission" date="2016-04" db="EMBL/GenBank/DDBJ databases">
        <title>Draft genome of Fonsecaea erecta CBS 125763.</title>
        <authorList>
            <person name="Weiss V.A."/>
            <person name="Vicente V.A."/>
            <person name="Raittz R.T."/>
            <person name="Moreno L.F."/>
            <person name="De Souza E.M."/>
            <person name="Pedrosa F.O."/>
            <person name="Steffens M.B."/>
            <person name="Faoro H."/>
            <person name="Tadra-Sfeir M.Z."/>
            <person name="Najafzadeh M.J."/>
            <person name="Felipe M.S."/>
            <person name="Teixeira M."/>
            <person name="Sun J."/>
            <person name="Xi L."/>
            <person name="Gomes R."/>
            <person name="De Azevedo C.M."/>
            <person name="Salgado C.G."/>
            <person name="Da Silva M.B."/>
            <person name="Nascimento M.F."/>
            <person name="Queiroz-Telles F."/>
            <person name="Attili D.S."/>
            <person name="Gorbushina A."/>
        </authorList>
    </citation>
    <scope>NUCLEOTIDE SEQUENCE [LARGE SCALE GENOMIC DNA]</scope>
    <source>
        <strain evidence="3 4">CBS 125763</strain>
    </source>
</reference>
<accession>A0A178ZL18</accession>
<keyword evidence="2" id="KW-1133">Transmembrane helix</keyword>
<dbReference type="STRING" id="1367422.A0A178ZL18"/>
<feature type="compositionally biased region" description="Basic and acidic residues" evidence="1">
    <location>
        <begin position="212"/>
        <end position="224"/>
    </location>
</feature>
<dbReference type="OrthoDB" id="5361176at2759"/>
<feature type="compositionally biased region" description="Polar residues" evidence="1">
    <location>
        <begin position="1581"/>
        <end position="1604"/>
    </location>
</feature>
<keyword evidence="2" id="KW-0472">Membrane</keyword>
<keyword evidence="2" id="KW-0812">Transmembrane</keyword>
<feature type="transmembrane region" description="Helical" evidence="2">
    <location>
        <begin position="1496"/>
        <end position="1516"/>
    </location>
</feature>
<feature type="region of interest" description="Disordered" evidence="1">
    <location>
        <begin position="737"/>
        <end position="799"/>
    </location>
</feature>
<proteinExistence type="predicted"/>
<dbReference type="GeneID" id="30009532"/>
<feature type="compositionally biased region" description="Acidic residues" evidence="1">
    <location>
        <begin position="1536"/>
        <end position="1546"/>
    </location>
</feature>
<protein>
    <submittedName>
        <fullName evidence="3">Uncharacterized protein</fullName>
    </submittedName>
</protein>
<evidence type="ECO:0000256" key="2">
    <source>
        <dbReference type="SAM" id="Phobius"/>
    </source>
</evidence>
<dbReference type="EMBL" id="LVYI01000004">
    <property type="protein sequence ID" value="OAP60362.1"/>
    <property type="molecule type" value="Genomic_DNA"/>
</dbReference>
<name>A0A178ZL18_9EURO</name>
<feature type="region of interest" description="Disordered" evidence="1">
    <location>
        <begin position="1525"/>
        <end position="1621"/>
    </location>
</feature>
<keyword evidence="4" id="KW-1185">Reference proteome</keyword>
<feature type="compositionally biased region" description="Basic residues" evidence="1">
    <location>
        <begin position="898"/>
        <end position="908"/>
    </location>
</feature>
<feature type="compositionally biased region" description="Polar residues" evidence="1">
    <location>
        <begin position="19"/>
        <end position="44"/>
    </location>
</feature>
<evidence type="ECO:0000313" key="3">
    <source>
        <dbReference type="EMBL" id="OAP60362.1"/>
    </source>
</evidence>
<feature type="compositionally biased region" description="Acidic residues" evidence="1">
    <location>
        <begin position="1"/>
        <end position="11"/>
    </location>
</feature>
<evidence type="ECO:0000313" key="4">
    <source>
        <dbReference type="Proteomes" id="UP000078343"/>
    </source>
</evidence>
<feature type="region of interest" description="Disordered" evidence="1">
    <location>
        <begin position="1"/>
        <end position="54"/>
    </location>
</feature>
<feature type="region of interest" description="Disordered" evidence="1">
    <location>
        <begin position="1459"/>
        <end position="1491"/>
    </location>
</feature>
<evidence type="ECO:0000256" key="1">
    <source>
        <dbReference type="SAM" id="MobiDB-lite"/>
    </source>
</evidence>
<feature type="transmembrane region" description="Helical" evidence="2">
    <location>
        <begin position="1366"/>
        <end position="1385"/>
    </location>
</feature>
<dbReference type="Gene3D" id="1.20.58.340">
    <property type="entry name" value="Magnesium transport protein CorA, transmembrane region"/>
    <property type="match status" value="1"/>
</dbReference>
<sequence>MDTLGEAEAEAEAGAGEASNTSTHTNDNATTPTFRDFTLDNSKVLSPPKGERTKTDIAFGDQGTIGYISEDGELVMMTKYLDVGNTGMVTAAAQVSEAVLVMVLGEQLSATAGGIGLRPYHYIDDPRVEFVHDRWPRVSFILQEIAQVTVQYIVQDGCVIQQYVVKSLSDEPQELVFRIDMDIGLWPTSHVRQQYDVYDNSDMTLESDPEDPVVRRKGEPKPKPGFDFPSPSIGELVLSFALFEDGKAINVEFESSNLFAYYTIELSENQTHELTAKYHLGAKESGIEPDVDIQKYVDVCSFLTQESEQYGSWNWDPKDVSGFVLRRTLEHILSVCAVPMAREGEKSALIAITDGEMLDPTLLYSSPFRFLTRMSELLKSDTKNTIADPKLKDYLQRRIKHTCIGALRWWYDHAEVDDDGGWFQTPYFISGKRMPGPPEPGRFLTPLIEMFHEFITAFPEEQTLVEKSLQQKQVTCFLEGVWKQRHKASKLWIDKEISHSIDWYDHDYNDNNEIKLPHYSLVFLICLWRSLRFLQKICETRELESTPNRGVSSRIKLPSAPPTPAVSTQKRNLSITSIDMDPRQLIAQEGGGSHSDPKNTEMQDPLEELNKRMNEELDDCRKEINDCLQRLDPAAIRSKIFERFIFTPPATNPDSDSRGENSAWIAVCRSARSLIPRSDFHRSDYRLSDAVNWGFFDDESGGLLPAWVETVKLQDKTDNDWDSPIYYAFAISRSDQEHLDSGSDPTGEGGKNSLAARDGSILDGKQQRSTNSTLERDKSVTDTSGGSESSSKVVTFEDKDKESPSRVQYFRHTLLRSALSSGLLAHDLDVSRRPVQVVYPFQPELRYEAAYRLLASDFKAILPRTQKLVVSRLDILEVDKDDKQTRRDKEDLSEERRKALKRKRKARTGKMPIISQAGEKRIVEYPELEWLYHEMPCFRERDKVDIRGQESSPSDRALPKTLRTELEKLRKLTVQNEGEVEQPTVDDLKALAIDVRRNTNMRAVPNMKQLWKESLLKDSSELDNFLRDTRTRDEAKKRLIMLYSPTNYSVLVVYARCPPSEQSSIARFIKRHAKFSNMASKATSRLANLWTTELHISFFKIFSREITLDNQEAEFVNLSSNYRLDGPSKSHFLCRATRSFRTVGDMYDRSWTCWVLSAVPEEKTDSDEEVSPWEYSSDDDSAGGKKLPWNKWMSIANDEFHHQRTVLEIRLFEKIAKEALASTKAVLHTVDEYLNHQVIRFPPGASNSSFIFGSKRNLEMYAQIIALLKGFQNNSEAINKAAKDWNEGGPQASEKPRWSKSDEAKYGTKLSQESGRSRRTIDDLLEQSEKIRNKILEVERANERTISELSVNLTIVQSRTDENVRLFTYATVIFLPLGFSSSLFSMGGSPSHTTIRAFAVTVFVVLVVTVMMLMNVKSFAWGAQELTDSFIDGTQGRMEKSTNVFWGGKAKALKEQRLREEGYLQSQSPEKDSEKRSGKSSKLPVPETEKPPPSKLWYLGFWAWSCFAIVILPVTWTSRALTKLKQASGREKEDTSDNGDSDEEIEGNSTNSDAPSSRHMGPMGRDRRFPIRRMLRKDNSKTVVTTEIRSKASSSPRSTDQQQEVDIEAQASRGASIHFAE</sequence>
<feature type="region of interest" description="Disordered" evidence="1">
    <location>
        <begin position="883"/>
        <end position="908"/>
    </location>
</feature>
<dbReference type="RefSeq" id="XP_018693729.1">
    <property type="nucleotide sequence ID" value="XM_018836876.1"/>
</dbReference>
<feature type="compositionally biased region" description="Basic and acidic residues" evidence="1">
    <location>
        <begin position="883"/>
        <end position="897"/>
    </location>
</feature>
<feature type="region of interest" description="Disordered" evidence="1">
    <location>
        <begin position="1283"/>
        <end position="1319"/>
    </location>
</feature>
<feature type="compositionally biased region" description="Polar residues" evidence="1">
    <location>
        <begin position="781"/>
        <end position="793"/>
    </location>
</feature>
<feature type="compositionally biased region" description="Basic and acidic residues" evidence="1">
    <location>
        <begin position="1294"/>
        <end position="1306"/>
    </location>
</feature>
<feature type="region of interest" description="Disordered" evidence="1">
    <location>
        <begin position="548"/>
        <end position="572"/>
    </location>
</feature>
<organism evidence="3 4">
    <name type="scientific">Fonsecaea erecta</name>
    <dbReference type="NCBI Taxonomy" id="1367422"/>
    <lineage>
        <taxon>Eukaryota</taxon>
        <taxon>Fungi</taxon>
        <taxon>Dikarya</taxon>
        <taxon>Ascomycota</taxon>
        <taxon>Pezizomycotina</taxon>
        <taxon>Eurotiomycetes</taxon>
        <taxon>Chaetothyriomycetidae</taxon>
        <taxon>Chaetothyriales</taxon>
        <taxon>Herpotrichiellaceae</taxon>
        <taxon>Fonsecaea</taxon>
    </lineage>
</organism>
<feature type="transmembrane region" description="Helical" evidence="2">
    <location>
        <begin position="1397"/>
        <end position="1416"/>
    </location>
</feature>
<comment type="caution">
    <text evidence="3">The sequence shown here is derived from an EMBL/GenBank/DDBJ whole genome shotgun (WGS) entry which is preliminary data.</text>
</comment>
<feature type="region of interest" description="Disordered" evidence="1">
    <location>
        <begin position="202"/>
        <end position="225"/>
    </location>
</feature>